<sequence>MSLRTPTEIHGDIKRIEAGWDLVHNDYFIPPEHEILLYQSAWDDADRLLSNEPTAAFKKMLEGRTHALRSRRFAERARKSGAA</sequence>
<comment type="caution">
    <text evidence="1">The sequence shown here is derived from an EMBL/GenBank/DDBJ whole genome shotgun (WGS) entry which is preliminary data.</text>
</comment>
<proteinExistence type="predicted"/>
<dbReference type="EMBL" id="BMFA01000020">
    <property type="protein sequence ID" value="GGB63475.1"/>
    <property type="molecule type" value="Genomic_DNA"/>
</dbReference>
<gene>
    <name evidence="1" type="ORF">GCM10011316_39170</name>
</gene>
<reference evidence="1" key="2">
    <citation type="submission" date="2020-09" db="EMBL/GenBank/DDBJ databases">
        <authorList>
            <person name="Sun Q."/>
            <person name="Zhou Y."/>
        </authorList>
    </citation>
    <scope>NUCLEOTIDE SEQUENCE</scope>
    <source>
        <strain evidence="1">CGMCC 1.12426</strain>
    </source>
</reference>
<accession>A0A916TN40</accession>
<evidence type="ECO:0000313" key="1">
    <source>
        <dbReference type="EMBL" id="GGB63475.1"/>
    </source>
</evidence>
<evidence type="ECO:0000313" key="2">
    <source>
        <dbReference type="Proteomes" id="UP000605148"/>
    </source>
</evidence>
<dbReference type="Proteomes" id="UP000605148">
    <property type="component" value="Unassembled WGS sequence"/>
</dbReference>
<protein>
    <submittedName>
        <fullName evidence="1">Uncharacterized protein</fullName>
    </submittedName>
</protein>
<reference evidence="1" key="1">
    <citation type="journal article" date="2014" name="Int. J. Syst. Evol. Microbiol.">
        <title>Complete genome sequence of Corynebacterium casei LMG S-19264T (=DSM 44701T), isolated from a smear-ripened cheese.</title>
        <authorList>
            <consortium name="US DOE Joint Genome Institute (JGI-PGF)"/>
            <person name="Walter F."/>
            <person name="Albersmeier A."/>
            <person name="Kalinowski J."/>
            <person name="Ruckert C."/>
        </authorList>
    </citation>
    <scope>NUCLEOTIDE SEQUENCE</scope>
    <source>
        <strain evidence="1">CGMCC 1.12426</strain>
    </source>
</reference>
<name>A0A916TN40_9HYPH</name>
<dbReference type="RefSeq" id="WP_150497886.1">
    <property type="nucleotide sequence ID" value="NZ_BMFA01000020.1"/>
</dbReference>
<organism evidence="1 2">
    <name type="scientific">Roseibium aquae</name>
    <dbReference type="NCBI Taxonomy" id="1323746"/>
    <lineage>
        <taxon>Bacteria</taxon>
        <taxon>Pseudomonadati</taxon>
        <taxon>Pseudomonadota</taxon>
        <taxon>Alphaproteobacteria</taxon>
        <taxon>Hyphomicrobiales</taxon>
        <taxon>Stappiaceae</taxon>
        <taxon>Roseibium</taxon>
    </lineage>
</organism>
<keyword evidence="2" id="KW-1185">Reference proteome</keyword>
<dbReference type="AlphaFoldDB" id="A0A916TN40"/>